<dbReference type="PANTHER" id="PTHR10231">
    <property type="entry name" value="NUCLEOTIDE-SUGAR TRANSMEMBRANE TRANSPORTER"/>
    <property type="match status" value="1"/>
</dbReference>
<evidence type="ECO:0000256" key="5">
    <source>
        <dbReference type="ARBA" id="ARBA00023136"/>
    </source>
</evidence>
<dbReference type="GO" id="GO:0015165">
    <property type="term" value="F:pyrimidine nucleotide-sugar transmembrane transporter activity"/>
    <property type="evidence" value="ECO:0007669"/>
    <property type="project" value="InterPro"/>
</dbReference>
<feature type="transmembrane region" description="Helical" evidence="6">
    <location>
        <begin position="37"/>
        <end position="56"/>
    </location>
</feature>
<dbReference type="Pfam" id="PF04142">
    <property type="entry name" value="Nuc_sug_transp"/>
    <property type="match status" value="1"/>
</dbReference>
<evidence type="ECO:0000256" key="3">
    <source>
        <dbReference type="ARBA" id="ARBA00022692"/>
    </source>
</evidence>
<reference evidence="7 8" key="1">
    <citation type="journal article" date="2024" name="Nat. Commun.">
        <title>Phylogenomics reveals the evolutionary origins of lichenization in chlorophyte algae.</title>
        <authorList>
            <person name="Puginier C."/>
            <person name="Libourel C."/>
            <person name="Otte J."/>
            <person name="Skaloud P."/>
            <person name="Haon M."/>
            <person name="Grisel S."/>
            <person name="Petersen M."/>
            <person name="Berrin J.G."/>
            <person name="Delaux P.M."/>
            <person name="Dal Grande F."/>
            <person name="Keller J."/>
        </authorList>
    </citation>
    <scope>NUCLEOTIDE SEQUENCE [LARGE SCALE GENOMIC DNA]</scope>
    <source>
        <strain evidence="7 8">SAG 2043</strain>
    </source>
</reference>
<feature type="transmembrane region" description="Helical" evidence="6">
    <location>
        <begin position="200"/>
        <end position="220"/>
    </location>
</feature>
<dbReference type="SUPFAM" id="SSF103481">
    <property type="entry name" value="Multidrug resistance efflux transporter EmrE"/>
    <property type="match status" value="1"/>
</dbReference>
<feature type="transmembrane region" description="Helical" evidence="6">
    <location>
        <begin position="312"/>
        <end position="336"/>
    </location>
</feature>
<dbReference type="GO" id="GO:0000139">
    <property type="term" value="C:Golgi membrane"/>
    <property type="evidence" value="ECO:0007669"/>
    <property type="project" value="InterPro"/>
</dbReference>
<dbReference type="AlphaFoldDB" id="A0AAW1P7S7"/>
<accession>A0AAW1P7S7</accession>
<dbReference type="InterPro" id="IPR037185">
    <property type="entry name" value="EmrE-like"/>
</dbReference>
<feature type="transmembrane region" description="Helical" evidence="6">
    <location>
        <begin position="240"/>
        <end position="261"/>
    </location>
</feature>
<protein>
    <submittedName>
        <fullName evidence="7">Uncharacterized protein</fullName>
    </submittedName>
</protein>
<keyword evidence="3 6" id="KW-0812">Transmembrane</keyword>
<dbReference type="InterPro" id="IPR007271">
    <property type="entry name" value="Nuc_sug_transpt"/>
</dbReference>
<comment type="similarity">
    <text evidence="2">Belongs to the nucleotide-sugar transporter family. CMP-Sialate:CMP antiporter (TC 2.A.7.12) subfamily.</text>
</comment>
<sequence>MQAGPAPNNGKLPPLPRQAFAAYEEPRQQAEQKKSRAWKVWLVAGDCFLIGLQPVLVHMSKNAQGRFSFHPVSVNFMVEVAKTLFATIVLLIYGTDRPGVPMTRSLRSFIRDAHHNQLLAIPAGLYAVNNYLKFAMQLYFKPTTAKMLGNLKILVIAVLMKWVMKRTFTVFQWEALVLLVAGITVNQLNYCSKDSTDTLAVLAVVYTLGSVTVPSLASVYNEFALKKHMDTSVHLQNFFLYFYGACFNGLGVLMVMAFNNESLASLFRGHSKITLLLVVNNALQGILSSFFFKYADTILKKYSSTMATIFTGLMSAVLFGHHLTSNFCIGVSIVFISMHQFFSQGGVKGVSKDKSAQRPIKFTPSPSLDNMRSDSVESLTALEASIADPDNQHLLNPRRMVLPRTVKTACSHVIGASAAGMSWFT</sequence>
<evidence type="ECO:0000256" key="4">
    <source>
        <dbReference type="ARBA" id="ARBA00022989"/>
    </source>
</evidence>
<feature type="transmembrane region" description="Helical" evidence="6">
    <location>
        <begin position="273"/>
        <end position="292"/>
    </location>
</feature>
<gene>
    <name evidence="7" type="ORF">WJX72_010671</name>
</gene>
<dbReference type="Proteomes" id="UP001489004">
    <property type="component" value="Unassembled WGS sequence"/>
</dbReference>
<evidence type="ECO:0000256" key="1">
    <source>
        <dbReference type="ARBA" id="ARBA00004141"/>
    </source>
</evidence>
<feature type="transmembrane region" description="Helical" evidence="6">
    <location>
        <begin position="170"/>
        <end position="188"/>
    </location>
</feature>
<evidence type="ECO:0000313" key="8">
    <source>
        <dbReference type="Proteomes" id="UP001489004"/>
    </source>
</evidence>
<keyword evidence="4 6" id="KW-1133">Transmembrane helix</keyword>
<comment type="subcellular location">
    <subcellularLocation>
        <location evidence="1">Membrane</location>
        <topology evidence="1">Multi-pass membrane protein</topology>
    </subcellularLocation>
</comment>
<keyword evidence="8" id="KW-1185">Reference proteome</keyword>
<evidence type="ECO:0000313" key="7">
    <source>
        <dbReference type="EMBL" id="KAK9804388.1"/>
    </source>
</evidence>
<feature type="transmembrane region" description="Helical" evidence="6">
    <location>
        <begin position="76"/>
        <end position="94"/>
    </location>
</feature>
<proteinExistence type="inferred from homology"/>
<keyword evidence="5 6" id="KW-0472">Membrane</keyword>
<name>A0AAW1P7S7_9CHLO</name>
<comment type="caution">
    <text evidence="7">The sequence shown here is derived from an EMBL/GenBank/DDBJ whole genome shotgun (WGS) entry which is preliminary data.</text>
</comment>
<organism evidence="7 8">
    <name type="scientific">[Myrmecia] bisecta</name>
    <dbReference type="NCBI Taxonomy" id="41462"/>
    <lineage>
        <taxon>Eukaryota</taxon>
        <taxon>Viridiplantae</taxon>
        <taxon>Chlorophyta</taxon>
        <taxon>core chlorophytes</taxon>
        <taxon>Trebouxiophyceae</taxon>
        <taxon>Trebouxiales</taxon>
        <taxon>Trebouxiaceae</taxon>
        <taxon>Myrmecia</taxon>
    </lineage>
</organism>
<evidence type="ECO:0000256" key="6">
    <source>
        <dbReference type="SAM" id="Phobius"/>
    </source>
</evidence>
<evidence type="ECO:0000256" key="2">
    <source>
        <dbReference type="ARBA" id="ARBA00006447"/>
    </source>
</evidence>
<dbReference type="EMBL" id="JALJOR010000018">
    <property type="protein sequence ID" value="KAK9804388.1"/>
    <property type="molecule type" value="Genomic_DNA"/>
</dbReference>